<evidence type="ECO:0000313" key="3">
    <source>
        <dbReference type="Proteomes" id="UP000642571"/>
    </source>
</evidence>
<keyword evidence="3" id="KW-1185">Reference proteome</keyword>
<evidence type="ECO:0000256" key="1">
    <source>
        <dbReference type="SAM" id="Phobius"/>
    </source>
</evidence>
<keyword evidence="1" id="KW-1133">Transmembrane helix</keyword>
<dbReference type="RefSeq" id="WP_188652593.1">
    <property type="nucleotide sequence ID" value="NZ_BMIN01000005.1"/>
</dbReference>
<protein>
    <submittedName>
        <fullName evidence="2">Uncharacterized protein</fullName>
    </submittedName>
</protein>
<proteinExistence type="predicted"/>
<reference evidence="3" key="1">
    <citation type="journal article" date="2019" name="Int. J. Syst. Evol. Microbiol.">
        <title>The Global Catalogue of Microorganisms (GCM) 10K type strain sequencing project: providing services to taxonomists for standard genome sequencing and annotation.</title>
        <authorList>
            <consortium name="The Broad Institute Genomics Platform"/>
            <consortium name="The Broad Institute Genome Sequencing Center for Infectious Disease"/>
            <person name="Wu L."/>
            <person name="Ma J."/>
        </authorList>
    </citation>
    <scope>NUCLEOTIDE SEQUENCE [LARGE SCALE GENOMIC DNA]</scope>
    <source>
        <strain evidence="3">CGMCC 1.15353</strain>
    </source>
</reference>
<keyword evidence="1" id="KW-0472">Membrane</keyword>
<feature type="transmembrane region" description="Helical" evidence="1">
    <location>
        <begin position="29"/>
        <end position="50"/>
    </location>
</feature>
<sequence length="71" mass="8181">MWVILYGVILSISWIQIRALWKQSLKRDSFFYIFTMGLSLTILILSQLGLPIPNPLDGISIVYDPVHSLFQ</sequence>
<name>A0ABQ1Q0Z1_9BACI</name>
<organism evidence="2 3">
    <name type="scientific">Pontibacillus salipaludis</name>
    <dbReference type="NCBI Taxonomy" id="1697394"/>
    <lineage>
        <taxon>Bacteria</taxon>
        <taxon>Bacillati</taxon>
        <taxon>Bacillota</taxon>
        <taxon>Bacilli</taxon>
        <taxon>Bacillales</taxon>
        <taxon>Bacillaceae</taxon>
        <taxon>Pontibacillus</taxon>
    </lineage>
</organism>
<dbReference type="EMBL" id="BMIN01000005">
    <property type="protein sequence ID" value="GGD09338.1"/>
    <property type="molecule type" value="Genomic_DNA"/>
</dbReference>
<comment type="caution">
    <text evidence="2">The sequence shown here is derived from an EMBL/GenBank/DDBJ whole genome shotgun (WGS) entry which is preliminary data.</text>
</comment>
<evidence type="ECO:0000313" key="2">
    <source>
        <dbReference type="EMBL" id="GGD09338.1"/>
    </source>
</evidence>
<gene>
    <name evidence="2" type="ORF">GCM10011389_16080</name>
</gene>
<accession>A0ABQ1Q0Z1</accession>
<keyword evidence="1" id="KW-0812">Transmembrane</keyword>
<dbReference type="Proteomes" id="UP000642571">
    <property type="component" value="Unassembled WGS sequence"/>
</dbReference>